<name>A0A6B4U986_CLOBO</name>
<reference evidence="1 2" key="1">
    <citation type="submission" date="2019-04" db="EMBL/GenBank/DDBJ databases">
        <title>Genome sequencing of Clostridium botulinum Groups I-IV and Clostridium butyricum.</title>
        <authorList>
            <person name="Brunt J."/>
            <person name="Van Vliet A.H.M."/>
            <person name="Stringer S.C."/>
            <person name="Carter A.T."/>
            <person name="Peck M.W."/>
        </authorList>
    </citation>
    <scope>NUCLEOTIDE SEQUENCE [LARGE SCALE GENOMIC DNA]</scope>
    <source>
        <strain evidence="1 2">IFR 18/054</strain>
    </source>
</reference>
<comment type="caution">
    <text evidence="1">The sequence shown here is derived from an EMBL/GenBank/DDBJ whole genome shotgun (WGS) entry which is preliminary data.</text>
</comment>
<dbReference type="AlphaFoldDB" id="A0A6B4U986"/>
<protein>
    <submittedName>
        <fullName evidence="1">Uncharacterized protein</fullName>
    </submittedName>
</protein>
<sequence length="35" mass="4097">MVNFTASIQGTLIANLVIRTLVKIYYIIFFSKDRF</sequence>
<evidence type="ECO:0000313" key="1">
    <source>
        <dbReference type="EMBL" id="NFF00194.1"/>
    </source>
</evidence>
<evidence type="ECO:0000313" key="2">
    <source>
        <dbReference type="Proteomes" id="UP000472521"/>
    </source>
</evidence>
<organism evidence="1 2">
    <name type="scientific">Clostridium botulinum</name>
    <dbReference type="NCBI Taxonomy" id="1491"/>
    <lineage>
        <taxon>Bacteria</taxon>
        <taxon>Bacillati</taxon>
        <taxon>Bacillota</taxon>
        <taxon>Clostridia</taxon>
        <taxon>Eubacteriales</taxon>
        <taxon>Clostridiaceae</taxon>
        <taxon>Clostridium</taxon>
    </lineage>
</organism>
<dbReference type="Proteomes" id="UP000472521">
    <property type="component" value="Unassembled WGS sequence"/>
</dbReference>
<gene>
    <name evidence="1" type="ORF">FCV25_00060</name>
</gene>
<dbReference type="EMBL" id="SWND01000001">
    <property type="protein sequence ID" value="NFF00194.1"/>
    <property type="molecule type" value="Genomic_DNA"/>
</dbReference>
<accession>A0A6B4U986</accession>
<proteinExistence type="predicted"/>